<dbReference type="AlphaFoldDB" id="A0A0D6MNC8"/>
<feature type="region of interest" description="Disordered" evidence="2">
    <location>
        <begin position="143"/>
        <end position="163"/>
    </location>
</feature>
<comment type="similarity">
    <text evidence="1">Belongs to the ComF/GntX family.</text>
</comment>
<gene>
    <name evidence="4" type="ORF">Tasa_040_024</name>
</gene>
<protein>
    <submittedName>
        <fullName evidence="4">Competence protein F</fullName>
    </submittedName>
</protein>
<dbReference type="RefSeq" id="WP_306301112.1">
    <property type="nucleotide sequence ID" value="NZ_BALE01000040.1"/>
</dbReference>
<evidence type="ECO:0000313" key="5">
    <source>
        <dbReference type="Proteomes" id="UP000032679"/>
    </source>
</evidence>
<dbReference type="CDD" id="cd06223">
    <property type="entry name" value="PRTases_typeI"/>
    <property type="match status" value="1"/>
</dbReference>
<accession>A0A0D6MNC8</accession>
<evidence type="ECO:0000259" key="3">
    <source>
        <dbReference type="Pfam" id="PF00156"/>
    </source>
</evidence>
<dbReference type="InterPro" id="IPR029057">
    <property type="entry name" value="PRTase-like"/>
</dbReference>
<dbReference type="Pfam" id="PF00156">
    <property type="entry name" value="Pribosyltran"/>
    <property type="match status" value="1"/>
</dbReference>
<proteinExistence type="inferred from homology"/>
<dbReference type="PANTHER" id="PTHR47505:SF1">
    <property type="entry name" value="DNA UTILIZATION PROTEIN YHGH"/>
    <property type="match status" value="1"/>
</dbReference>
<comment type="caution">
    <text evidence="4">The sequence shown here is derived from an EMBL/GenBank/DDBJ whole genome shotgun (WGS) entry which is preliminary data.</text>
</comment>
<dbReference type="InterPro" id="IPR051910">
    <property type="entry name" value="ComF/GntX_DNA_util-trans"/>
</dbReference>
<evidence type="ECO:0000313" key="4">
    <source>
        <dbReference type="EMBL" id="GAN55202.1"/>
    </source>
</evidence>
<evidence type="ECO:0000256" key="2">
    <source>
        <dbReference type="SAM" id="MobiDB-lite"/>
    </source>
</evidence>
<organism evidence="4 5">
    <name type="scientific">Tanticharoenia sakaeratensis NBRC 103193</name>
    <dbReference type="NCBI Taxonomy" id="1231623"/>
    <lineage>
        <taxon>Bacteria</taxon>
        <taxon>Pseudomonadati</taxon>
        <taxon>Pseudomonadota</taxon>
        <taxon>Alphaproteobacteria</taxon>
        <taxon>Acetobacterales</taxon>
        <taxon>Acetobacteraceae</taxon>
        <taxon>Tanticharoenia</taxon>
    </lineage>
</organism>
<name>A0A0D6MNC8_9PROT</name>
<dbReference type="Proteomes" id="UP000032679">
    <property type="component" value="Unassembled WGS sequence"/>
</dbReference>
<sequence>MLARAMARAGHDMLLRADIVAPVPLHRSRLWRRRYNQAALIAAALRQSRDFTLLPDLLERTRRTPKLARLNQAERLRVMSAVVAVRSRYASRVRGARIVLVDDVLTTGATLGACASALRSAGAASIDVLVAARTAAPANEGWETPPFPGLYDEGAQAVTGGRD</sequence>
<dbReference type="InterPro" id="IPR000836">
    <property type="entry name" value="PRTase_dom"/>
</dbReference>
<dbReference type="EMBL" id="BALE01000040">
    <property type="protein sequence ID" value="GAN55202.1"/>
    <property type="molecule type" value="Genomic_DNA"/>
</dbReference>
<dbReference type="STRING" id="1231623.Tasa_040_024"/>
<dbReference type="Gene3D" id="3.40.50.2020">
    <property type="match status" value="1"/>
</dbReference>
<reference evidence="4 5" key="1">
    <citation type="submission" date="2012-10" db="EMBL/GenBank/DDBJ databases">
        <title>Genome sequencing of Tanticharoenia sakaeratensis NBRC 103193.</title>
        <authorList>
            <person name="Azuma Y."/>
            <person name="Hadano H."/>
            <person name="Hirakawa H."/>
            <person name="Matsushita K."/>
        </authorList>
    </citation>
    <scope>NUCLEOTIDE SEQUENCE [LARGE SCALE GENOMIC DNA]</scope>
    <source>
        <strain evidence="4 5">NBRC 103193</strain>
    </source>
</reference>
<dbReference type="SUPFAM" id="SSF53271">
    <property type="entry name" value="PRTase-like"/>
    <property type="match status" value="1"/>
</dbReference>
<evidence type="ECO:0000256" key="1">
    <source>
        <dbReference type="ARBA" id="ARBA00008007"/>
    </source>
</evidence>
<feature type="domain" description="Phosphoribosyltransferase" evidence="3">
    <location>
        <begin position="86"/>
        <end position="134"/>
    </location>
</feature>
<dbReference type="PANTHER" id="PTHR47505">
    <property type="entry name" value="DNA UTILIZATION PROTEIN YHGH"/>
    <property type="match status" value="1"/>
</dbReference>
<keyword evidence="5" id="KW-1185">Reference proteome</keyword>